<feature type="region of interest" description="Disordered" evidence="1">
    <location>
        <begin position="869"/>
        <end position="912"/>
    </location>
</feature>
<sequence>MNSASSSSSKAATNPVRPSRSNGLLRASSSRAAGDSSRMSFVGNSQAVSSSSGTATPSITKTRIISSSTSSTSLSSDARSATKIPSPRRSTISTSASSPTHASLSASPITASAKVSNHGAQRSPVTKTTLSTSPSSTTSPRPTSSRTTRQATLIRPLPHPHPSEGLPTAKPLSSSMTGPAGPGATGRSTTLKGPRLRTVSSPTVSTTLASSPIQPSRRQMGLTPPSSSASPKSADIPASRSNPARLATPDSHAANADSAGSKKPKVSVTTNIPSPSSSTSTRPPNEGMASPRMVTRSKSAIVGSPVGPRPPSAKGLTGASASLGDTGRALASLSRNVSASASLPSNSRIPAAPASIPGSSLALASTPNTVSRPRQLSAASSSSSPPPRSAATQNLTSPSPSLAQSHSSGQTLVAKTSISHLHGQSAQMQLSSHRASTASDHPPMNLKRLLATPASTSSYASGSDSDAARTPRALHSGTNRADRRTSTMPKSSAPTALANLGNATDGEAETNGAHISRRPSDSDGYKSAPGAIGSATHRERAPTRIRKPVPYDTLQSETERSTTEGNPRLPRHAQSLDAPSGSSSKANSLTPPLKNKGSTLPSVSPPMPSSPADQDRRTRNVLKRRPSTSGTNKSPSTPASYFLFAHPSVQSPMVLSPPGITRSSSRSRSGSRHGSISVPKSRDGSRSAGTSSPMTPAAQVVEAYRQQEARRDDLAGSAMGRYVDAAGGSASTSASASANGSVVSVVRGSTSQGSSPALGTGAAASRETPTGLMPGTPYSAVFGSTSGKIVAVGSPADAWRHELDAVWNREYNQRGRSLDRERPKSAKGGPFGHFGNSGGGGGGLTSGLGKSLSRKVSARWKMSGGVVCGGPSEGEGNGGAAAEQGGDEEEVFAGRTEKEKEKDRTRSFGKVNKRRSLRLSIDKFAELPIAMADSVPVPVLLSDGKAQGEDDKTGSRAAEEPRRKSEPGFLNGGRIWKLMKRISTSGLRDKYFDPEEPPPVPALPKDLSKYDLMWKETLDEKTSPPLRSQLPTSPVQVETPLKKHATAVAKVSGVASTGTVVCAPRLSLNTRSSSPISSELASLRFFKGTHSSRSSTSSFEDNGEAPPLPTSGLVTHHILPPHEFNRSSPEVNKAKSSPKAIPSRPSLKVPDAPVPQKVPSPDGWFIRSPAEERPSLPIPPRRPAQQAATVAGATSVDSSRSASPIIPSFSTSAPINTFTPRKVSPTKLHSPPLPQHQTATVPSDMGSSAPVLSQPPPRPTRSAKRPPLSTSASSSRVTSPNRPSASSARPERNIEAETTAPPRKSLGSLSTTSTFRPSRRSASASPHRAARAAAVFRELPTEAMPSPQLLTEREKSEKWDALLERSARAGGTLHLGGTELLSDRLSCVSTDTAVG</sequence>
<keyword evidence="3" id="KW-1185">Reference proteome</keyword>
<feature type="compositionally biased region" description="Low complexity" evidence="1">
    <location>
        <begin position="451"/>
        <end position="465"/>
    </location>
</feature>
<feature type="compositionally biased region" description="Polar residues" evidence="1">
    <location>
        <begin position="580"/>
        <end position="590"/>
    </location>
</feature>
<name>A0ABR3JJG0_9AGAR</name>
<feature type="region of interest" description="Disordered" evidence="1">
    <location>
        <begin position="1"/>
        <end position="639"/>
    </location>
</feature>
<feature type="region of interest" description="Disordered" evidence="1">
    <location>
        <begin position="941"/>
        <end position="970"/>
    </location>
</feature>
<dbReference type="Proteomes" id="UP001556367">
    <property type="component" value="Unassembled WGS sequence"/>
</dbReference>
<feature type="compositionally biased region" description="Low complexity" evidence="1">
    <location>
        <begin position="224"/>
        <end position="239"/>
    </location>
</feature>
<evidence type="ECO:0000256" key="1">
    <source>
        <dbReference type="SAM" id="MobiDB-lite"/>
    </source>
</evidence>
<reference evidence="3" key="1">
    <citation type="submission" date="2024-06" db="EMBL/GenBank/DDBJ databases">
        <title>Multi-omics analyses provide insights into the biosynthesis of the anticancer antibiotic pleurotin in Hohenbuehelia grisea.</title>
        <authorList>
            <person name="Weaver J.A."/>
            <person name="Alberti F."/>
        </authorList>
    </citation>
    <scope>NUCLEOTIDE SEQUENCE [LARGE SCALE GENOMIC DNA]</scope>
    <source>
        <strain evidence="3">T-177</strain>
    </source>
</reference>
<feature type="region of interest" description="Disordered" evidence="1">
    <location>
        <begin position="814"/>
        <end position="850"/>
    </location>
</feature>
<feature type="compositionally biased region" description="Low complexity" evidence="1">
    <location>
        <begin position="1269"/>
        <end position="1288"/>
    </location>
</feature>
<feature type="compositionally biased region" description="Basic and acidic residues" evidence="1">
    <location>
        <begin position="946"/>
        <end position="966"/>
    </location>
</feature>
<feature type="compositionally biased region" description="Gly residues" evidence="1">
    <location>
        <begin position="869"/>
        <end position="879"/>
    </location>
</feature>
<feature type="compositionally biased region" description="Basic and acidic residues" evidence="1">
    <location>
        <begin position="895"/>
        <end position="906"/>
    </location>
</feature>
<proteinExistence type="predicted"/>
<feature type="compositionally biased region" description="Polar residues" evidence="1">
    <location>
        <begin position="1195"/>
        <end position="1219"/>
    </location>
</feature>
<feature type="compositionally biased region" description="Polar residues" evidence="1">
    <location>
        <begin position="198"/>
        <end position="217"/>
    </location>
</feature>
<organism evidence="2 3">
    <name type="scientific">Hohenbuehelia grisea</name>
    <dbReference type="NCBI Taxonomy" id="104357"/>
    <lineage>
        <taxon>Eukaryota</taxon>
        <taxon>Fungi</taxon>
        <taxon>Dikarya</taxon>
        <taxon>Basidiomycota</taxon>
        <taxon>Agaricomycotina</taxon>
        <taxon>Agaricomycetes</taxon>
        <taxon>Agaricomycetidae</taxon>
        <taxon>Agaricales</taxon>
        <taxon>Pleurotineae</taxon>
        <taxon>Pleurotaceae</taxon>
        <taxon>Hohenbuehelia</taxon>
    </lineage>
</organism>
<dbReference type="EMBL" id="JASNQZ010000007">
    <property type="protein sequence ID" value="KAL0955285.1"/>
    <property type="molecule type" value="Genomic_DNA"/>
</dbReference>
<feature type="compositionally biased region" description="Low complexity" evidence="1">
    <location>
        <begin position="56"/>
        <end position="76"/>
    </location>
</feature>
<feature type="compositionally biased region" description="Gly residues" evidence="1">
    <location>
        <begin position="829"/>
        <end position="846"/>
    </location>
</feature>
<accession>A0ABR3JJG0</accession>
<feature type="compositionally biased region" description="Polar residues" evidence="1">
    <location>
        <begin position="333"/>
        <end position="348"/>
    </location>
</feature>
<feature type="compositionally biased region" description="Polar residues" evidence="1">
    <location>
        <begin position="627"/>
        <end position="639"/>
    </location>
</feature>
<protein>
    <submittedName>
        <fullName evidence="2">Uncharacterized protein</fullName>
    </submittedName>
</protein>
<feature type="compositionally biased region" description="Low complexity" evidence="1">
    <location>
        <begin position="19"/>
        <end position="40"/>
    </location>
</feature>
<feature type="compositionally biased region" description="Low complexity" evidence="1">
    <location>
        <begin position="1308"/>
        <end position="1332"/>
    </location>
</feature>
<feature type="compositionally biased region" description="Polar residues" evidence="1">
    <location>
        <begin position="409"/>
        <end position="439"/>
    </location>
</feature>
<feature type="compositionally biased region" description="Low complexity" evidence="1">
    <location>
        <begin position="397"/>
        <end position="408"/>
    </location>
</feature>
<evidence type="ECO:0000313" key="2">
    <source>
        <dbReference type="EMBL" id="KAL0955285.1"/>
    </source>
</evidence>
<feature type="compositionally biased region" description="Low complexity" evidence="1">
    <location>
        <begin position="371"/>
        <end position="383"/>
    </location>
</feature>
<feature type="region of interest" description="Disordered" evidence="1">
    <location>
        <begin position="1091"/>
        <end position="1332"/>
    </location>
</feature>
<gene>
    <name evidence="2" type="ORF">HGRIS_004175</name>
</gene>
<evidence type="ECO:0000313" key="3">
    <source>
        <dbReference type="Proteomes" id="UP001556367"/>
    </source>
</evidence>
<feature type="compositionally biased region" description="Low complexity" evidence="1">
    <location>
        <begin position="123"/>
        <end position="149"/>
    </location>
</feature>
<feature type="compositionally biased region" description="Low complexity" evidence="1">
    <location>
        <begin position="656"/>
        <end position="677"/>
    </location>
</feature>
<feature type="compositionally biased region" description="Polar residues" evidence="1">
    <location>
        <begin position="42"/>
        <end position="55"/>
    </location>
</feature>
<comment type="caution">
    <text evidence="2">The sequence shown here is derived from an EMBL/GenBank/DDBJ whole genome shotgun (WGS) entry which is preliminary data.</text>
</comment>
<feature type="region of interest" description="Disordered" evidence="1">
    <location>
        <begin position="747"/>
        <end position="771"/>
    </location>
</feature>
<feature type="compositionally biased region" description="Low complexity" evidence="1">
    <location>
        <begin position="1"/>
        <end position="12"/>
    </location>
</feature>
<feature type="compositionally biased region" description="Polar residues" evidence="1">
    <location>
        <begin position="88"/>
        <end position="120"/>
    </location>
</feature>
<feature type="region of interest" description="Disordered" evidence="1">
    <location>
        <begin position="651"/>
        <end position="698"/>
    </location>
</feature>
<feature type="compositionally biased region" description="Basic and acidic residues" evidence="1">
    <location>
        <begin position="814"/>
        <end position="824"/>
    </location>
</feature>
<feature type="compositionally biased region" description="Low complexity" evidence="1">
    <location>
        <begin position="267"/>
        <end position="284"/>
    </location>
</feature>